<dbReference type="PANTHER" id="PTHR30632">
    <property type="entry name" value="MOLYBDATE-BINDING PERIPLASMIC PROTEIN"/>
    <property type="match status" value="1"/>
</dbReference>
<evidence type="ECO:0000256" key="3">
    <source>
        <dbReference type="ARBA" id="ARBA00022729"/>
    </source>
</evidence>
<dbReference type="EMBL" id="JBBEGM010000002">
    <property type="protein sequence ID" value="MEJ2861296.1"/>
    <property type="molecule type" value="Genomic_DNA"/>
</dbReference>
<proteinExistence type="inferred from homology"/>
<evidence type="ECO:0000256" key="4">
    <source>
        <dbReference type="SAM" id="SignalP"/>
    </source>
</evidence>
<accession>A0ABU8M2L2</accession>
<protein>
    <submittedName>
        <fullName evidence="5">Molybdate ABC transporter substrate-binding protein</fullName>
    </submittedName>
</protein>
<evidence type="ECO:0000313" key="6">
    <source>
        <dbReference type="Proteomes" id="UP001369736"/>
    </source>
</evidence>
<comment type="similarity">
    <text evidence="1">Belongs to the bacterial solute-binding protein ModA family.</text>
</comment>
<dbReference type="InterPro" id="IPR006311">
    <property type="entry name" value="TAT_signal"/>
</dbReference>
<dbReference type="InterPro" id="IPR005950">
    <property type="entry name" value="ModA"/>
</dbReference>
<reference evidence="5 6" key="1">
    <citation type="submission" date="2024-03" db="EMBL/GenBank/DDBJ databases">
        <title>Actinomycetospora sp. OC33-EN07, a novel actinomycete isolated from wild orchid (Aerides multiflora).</title>
        <authorList>
            <person name="Suriyachadkun C."/>
        </authorList>
    </citation>
    <scope>NUCLEOTIDE SEQUENCE [LARGE SCALE GENOMIC DNA]</scope>
    <source>
        <strain evidence="5 6">OC33-EN07</strain>
    </source>
</reference>
<feature type="chain" id="PRO_5045845301" evidence="4">
    <location>
        <begin position="23"/>
        <end position="261"/>
    </location>
</feature>
<dbReference type="NCBIfam" id="TIGR01256">
    <property type="entry name" value="modA"/>
    <property type="match status" value="1"/>
</dbReference>
<organism evidence="5 6">
    <name type="scientific">Actinomycetospora flava</name>
    <dbReference type="NCBI Taxonomy" id="3129232"/>
    <lineage>
        <taxon>Bacteria</taxon>
        <taxon>Bacillati</taxon>
        <taxon>Actinomycetota</taxon>
        <taxon>Actinomycetes</taxon>
        <taxon>Pseudonocardiales</taxon>
        <taxon>Pseudonocardiaceae</taxon>
        <taxon>Actinomycetospora</taxon>
    </lineage>
</organism>
<sequence length="261" mass="26583">MSSARRLVLAAAAATLAFGVAACGGSSGGEQQAPPTRTLTVSAAASLTDVYDQLKPQFEQANPGTTVVFNFGGSDTLAQQVVQGAPADVLATASTRTMQTAQQAGRIQGEPVTYATNKLQIAVQPGNPKGIVDLTSLVGPQVTESVCAPAVPCGAATEAAERAAGVTLDPVSEEQDVRSVLQRVVTRNVDAGLVYVTDVRASDGQVQGIDFPQATAQGAAQNYLVGAVAGSRNADLANSWIQFVTGPQGDAVLQQAGFALK</sequence>
<evidence type="ECO:0000256" key="2">
    <source>
        <dbReference type="ARBA" id="ARBA00022723"/>
    </source>
</evidence>
<gene>
    <name evidence="5" type="primary">modA</name>
    <name evidence="5" type="ORF">WCD58_09025</name>
</gene>
<dbReference type="RefSeq" id="WP_337701787.1">
    <property type="nucleotide sequence ID" value="NZ_JBBEGM010000002.1"/>
</dbReference>
<dbReference type="PROSITE" id="PS51318">
    <property type="entry name" value="TAT"/>
    <property type="match status" value="1"/>
</dbReference>
<dbReference type="InterPro" id="IPR050682">
    <property type="entry name" value="ModA/WtpA"/>
</dbReference>
<dbReference type="PROSITE" id="PS51257">
    <property type="entry name" value="PROKAR_LIPOPROTEIN"/>
    <property type="match status" value="1"/>
</dbReference>
<dbReference type="Gene3D" id="3.40.190.10">
    <property type="entry name" value="Periplasmic binding protein-like II"/>
    <property type="match status" value="2"/>
</dbReference>
<keyword evidence="3 4" id="KW-0732">Signal</keyword>
<evidence type="ECO:0000256" key="1">
    <source>
        <dbReference type="ARBA" id="ARBA00009175"/>
    </source>
</evidence>
<keyword evidence="6" id="KW-1185">Reference proteome</keyword>
<comment type="caution">
    <text evidence="5">The sequence shown here is derived from an EMBL/GenBank/DDBJ whole genome shotgun (WGS) entry which is preliminary data.</text>
</comment>
<dbReference type="PIRSF" id="PIRSF004846">
    <property type="entry name" value="ModA"/>
    <property type="match status" value="1"/>
</dbReference>
<dbReference type="PANTHER" id="PTHR30632:SF0">
    <property type="entry name" value="SULFATE-BINDING PROTEIN"/>
    <property type="match status" value="1"/>
</dbReference>
<dbReference type="SUPFAM" id="SSF53850">
    <property type="entry name" value="Periplasmic binding protein-like II"/>
    <property type="match status" value="1"/>
</dbReference>
<evidence type="ECO:0000313" key="5">
    <source>
        <dbReference type="EMBL" id="MEJ2861296.1"/>
    </source>
</evidence>
<keyword evidence="2" id="KW-0479">Metal-binding</keyword>
<name>A0ABU8M2L2_9PSEU</name>
<feature type="signal peptide" evidence="4">
    <location>
        <begin position="1"/>
        <end position="22"/>
    </location>
</feature>
<dbReference type="Pfam" id="PF13531">
    <property type="entry name" value="SBP_bac_11"/>
    <property type="match status" value="1"/>
</dbReference>
<dbReference type="Proteomes" id="UP001369736">
    <property type="component" value="Unassembled WGS sequence"/>
</dbReference>